<evidence type="ECO:0000313" key="1">
    <source>
        <dbReference type="EMBL" id="GAA4875626.1"/>
    </source>
</evidence>
<reference evidence="2" key="1">
    <citation type="journal article" date="2019" name="Int. J. Syst. Evol. Microbiol.">
        <title>The Global Catalogue of Microorganisms (GCM) 10K type strain sequencing project: providing services to taxonomists for standard genome sequencing and annotation.</title>
        <authorList>
            <consortium name="The Broad Institute Genomics Platform"/>
            <consortium name="The Broad Institute Genome Sequencing Center for Infectious Disease"/>
            <person name="Wu L."/>
            <person name="Ma J."/>
        </authorList>
    </citation>
    <scope>NUCLEOTIDE SEQUENCE [LARGE SCALE GENOMIC DNA]</scope>
    <source>
        <strain evidence="2">JCM 13006</strain>
    </source>
</reference>
<gene>
    <name evidence="1" type="ORF">GCM10023235_63800</name>
</gene>
<sequence length="213" mass="21892">MDLDSLARTRRALHGVAETLLAGPQYRGPAATIRLRPVPGGFATRTDPPLLVVDGALLTPDGTGHPLAGSTCAELAAAAGITPGGPQGLYADGSGVAPDEPLHVEPACARLIADAFARGDAALREVFPGCDPVLWPEHFDLGVTVAEVNHGVSPGDGFLPEPYAYVGPHTPRTGAFWNAPFGAARRLADLPTRADLTGFFAEGRDLAAGGTSN</sequence>
<name>A0ABP9EEJ6_9ACTN</name>
<dbReference type="EMBL" id="BAABIS010000001">
    <property type="protein sequence ID" value="GAA4875626.1"/>
    <property type="molecule type" value="Genomic_DNA"/>
</dbReference>
<protein>
    <submittedName>
        <fullName evidence="1">Uncharacterized protein</fullName>
    </submittedName>
</protein>
<proteinExistence type="predicted"/>
<comment type="caution">
    <text evidence="1">The sequence shown here is derived from an EMBL/GenBank/DDBJ whole genome shotgun (WGS) entry which is preliminary data.</text>
</comment>
<accession>A0ABP9EEJ6</accession>
<keyword evidence="2" id="KW-1185">Reference proteome</keyword>
<organism evidence="1 2">
    <name type="scientific">Kitasatospora terrestris</name>
    <dbReference type="NCBI Taxonomy" id="258051"/>
    <lineage>
        <taxon>Bacteria</taxon>
        <taxon>Bacillati</taxon>
        <taxon>Actinomycetota</taxon>
        <taxon>Actinomycetes</taxon>
        <taxon>Kitasatosporales</taxon>
        <taxon>Streptomycetaceae</taxon>
        <taxon>Kitasatospora</taxon>
    </lineage>
</organism>
<dbReference type="RefSeq" id="WP_345700363.1">
    <property type="nucleotide sequence ID" value="NZ_BAABIS010000001.1"/>
</dbReference>
<evidence type="ECO:0000313" key="2">
    <source>
        <dbReference type="Proteomes" id="UP001501752"/>
    </source>
</evidence>
<dbReference type="Proteomes" id="UP001501752">
    <property type="component" value="Unassembled WGS sequence"/>
</dbReference>